<dbReference type="NCBIfam" id="TIGR01509">
    <property type="entry name" value="HAD-SF-IA-v3"/>
    <property type="match status" value="1"/>
</dbReference>
<dbReference type="GO" id="GO:0006114">
    <property type="term" value="P:glycerol biosynthetic process"/>
    <property type="evidence" value="ECO:0007669"/>
    <property type="project" value="TreeGrafter"/>
</dbReference>
<accession>A0A494X838</accession>
<dbReference type="Gene3D" id="3.40.50.1000">
    <property type="entry name" value="HAD superfamily/HAD-like"/>
    <property type="match status" value="1"/>
</dbReference>
<dbReference type="PRINTS" id="PR00413">
    <property type="entry name" value="HADHALOGNASE"/>
</dbReference>
<gene>
    <name evidence="1" type="ORF">D7S89_24660</name>
</gene>
<sequence length="227" mass="24353">MQTFSAAIFDMDGLLIDSERTIMNAWLTVGRDLGVDILPAEYLRIVGKAAQECHAILTDLLGGEAIFREALTRVRQDLAAPSERPLFPLKSGVRSLLSMLTRAGIPCAVASSSAKHEIQSRLAQVGVLHFFNAIAGGDEVPRGKPDPAVYDLAAKRLNKSPAECLAFEDSENGVRAANAAGIAVVTVPDLKAPTDEVVERSFTVLRKLDEAIGQATDWFGIHVLSTS</sequence>
<dbReference type="SFLD" id="SFLDS00003">
    <property type="entry name" value="Haloacid_Dehalogenase"/>
    <property type="match status" value="1"/>
</dbReference>
<dbReference type="OrthoDB" id="5293434at2"/>
<comment type="caution">
    <text evidence="1">The sequence shown here is derived from an EMBL/GenBank/DDBJ whole genome shotgun (WGS) entry which is preliminary data.</text>
</comment>
<protein>
    <submittedName>
        <fullName evidence="1">HAD family phosphatase</fullName>
    </submittedName>
</protein>
<dbReference type="InterPro" id="IPR023198">
    <property type="entry name" value="PGP-like_dom2"/>
</dbReference>
<reference evidence="1 2" key="1">
    <citation type="submission" date="2018-10" db="EMBL/GenBank/DDBJ databases">
        <title>Paraburkholderia sp. 7MK8-2, isolated from soil.</title>
        <authorList>
            <person name="Gao Z.-H."/>
            <person name="Qiu L.-H."/>
        </authorList>
    </citation>
    <scope>NUCLEOTIDE SEQUENCE [LARGE SCALE GENOMIC DNA]</scope>
    <source>
        <strain evidence="1 2">7MK8-2</strain>
    </source>
</reference>
<name>A0A494X838_9BURK</name>
<dbReference type="SUPFAM" id="SSF56784">
    <property type="entry name" value="HAD-like"/>
    <property type="match status" value="1"/>
</dbReference>
<dbReference type="InterPro" id="IPR036412">
    <property type="entry name" value="HAD-like_sf"/>
</dbReference>
<dbReference type="Gene3D" id="1.10.150.240">
    <property type="entry name" value="Putative phosphatase, domain 2"/>
    <property type="match status" value="1"/>
</dbReference>
<organism evidence="1 2">
    <name type="scientific">Trinickia fusca</name>
    <dbReference type="NCBI Taxonomy" id="2419777"/>
    <lineage>
        <taxon>Bacteria</taxon>
        <taxon>Pseudomonadati</taxon>
        <taxon>Pseudomonadota</taxon>
        <taxon>Betaproteobacteria</taxon>
        <taxon>Burkholderiales</taxon>
        <taxon>Burkholderiaceae</taxon>
        <taxon>Trinickia</taxon>
    </lineage>
</organism>
<keyword evidence="2" id="KW-1185">Reference proteome</keyword>
<dbReference type="InterPro" id="IPR006439">
    <property type="entry name" value="HAD-SF_hydro_IA"/>
</dbReference>
<evidence type="ECO:0000313" key="1">
    <source>
        <dbReference type="EMBL" id="RKP43873.1"/>
    </source>
</evidence>
<dbReference type="PANTHER" id="PTHR18901">
    <property type="entry name" value="2-DEOXYGLUCOSE-6-PHOSPHATE PHOSPHATASE 2"/>
    <property type="match status" value="1"/>
</dbReference>
<dbReference type="AlphaFoldDB" id="A0A494X838"/>
<proteinExistence type="predicted"/>
<dbReference type="PANTHER" id="PTHR18901:SF38">
    <property type="entry name" value="PSEUDOURIDINE-5'-PHOSPHATASE"/>
    <property type="match status" value="1"/>
</dbReference>
<dbReference type="RefSeq" id="WP_121281488.1">
    <property type="nucleotide sequence ID" value="NZ_RBZV01000016.1"/>
</dbReference>
<dbReference type="Pfam" id="PF00702">
    <property type="entry name" value="Hydrolase"/>
    <property type="match status" value="1"/>
</dbReference>
<dbReference type="EMBL" id="RBZV01000016">
    <property type="protein sequence ID" value="RKP43873.1"/>
    <property type="molecule type" value="Genomic_DNA"/>
</dbReference>
<dbReference type="GO" id="GO:0043136">
    <property type="term" value="F:sn-glycerol 3-phosphatase activity"/>
    <property type="evidence" value="ECO:0007669"/>
    <property type="project" value="TreeGrafter"/>
</dbReference>
<evidence type="ECO:0000313" key="2">
    <source>
        <dbReference type="Proteomes" id="UP000280434"/>
    </source>
</evidence>
<dbReference type="InterPro" id="IPR023214">
    <property type="entry name" value="HAD_sf"/>
</dbReference>
<dbReference type="SFLD" id="SFLDG01129">
    <property type="entry name" value="C1.5:_HAD__Beta-PGM__Phosphata"/>
    <property type="match status" value="1"/>
</dbReference>
<dbReference type="Proteomes" id="UP000280434">
    <property type="component" value="Unassembled WGS sequence"/>
</dbReference>